<feature type="compositionally biased region" description="Low complexity" evidence="1">
    <location>
        <begin position="233"/>
        <end position="246"/>
    </location>
</feature>
<comment type="caution">
    <text evidence="2">The sequence shown here is derived from an EMBL/GenBank/DDBJ whole genome shotgun (WGS) entry which is preliminary data.</text>
</comment>
<reference evidence="2" key="1">
    <citation type="submission" date="2023-04" db="EMBL/GenBank/DDBJ databases">
        <title>Phytophthora fragariaefolia NBRC 109709.</title>
        <authorList>
            <person name="Ichikawa N."/>
            <person name="Sato H."/>
            <person name="Tonouchi N."/>
        </authorList>
    </citation>
    <scope>NUCLEOTIDE SEQUENCE</scope>
    <source>
        <strain evidence="2">NBRC 109709</strain>
    </source>
</reference>
<accession>A0A9W6TWS2</accession>
<dbReference type="Proteomes" id="UP001165121">
    <property type="component" value="Unassembled WGS sequence"/>
</dbReference>
<organism evidence="2 3">
    <name type="scientific">Phytophthora fragariaefolia</name>
    <dbReference type="NCBI Taxonomy" id="1490495"/>
    <lineage>
        <taxon>Eukaryota</taxon>
        <taxon>Sar</taxon>
        <taxon>Stramenopiles</taxon>
        <taxon>Oomycota</taxon>
        <taxon>Peronosporomycetes</taxon>
        <taxon>Peronosporales</taxon>
        <taxon>Peronosporaceae</taxon>
        <taxon>Phytophthora</taxon>
    </lineage>
</organism>
<feature type="region of interest" description="Disordered" evidence="1">
    <location>
        <begin position="226"/>
        <end position="264"/>
    </location>
</feature>
<dbReference type="EMBL" id="BSXT01000215">
    <property type="protein sequence ID" value="GMF21067.1"/>
    <property type="molecule type" value="Genomic_DNA"/>
</dbReference>
<evidence type="ECO:0000313" key="3">
    <source>
        <dbReference type="Proteomes" id="UP001165121"/>
    </source>
</evidence>
<name>A0A9W6TWS2_9STRA</name>
<protein>
    <submittedName>
        <fullName evidence="2">Unnamed protein product</fullName>
    </submittedName>
</protein>
<evidence type="ECO:0000256" key="1">
    <source>
        <dbReference type="SAM" id="MobiDB-lite"/>
    </source>
</evidence>
<proteinExistence type="predicted"/>
<sequence>MKYAIQDFKDNKPTWDNIWAIMIDKDFGEMSRQHECSNAILRISRNTCVGISVGRLNQILKPETERVECVETLYFLQCTAELEYASKFNVIGSWYYHSADEMLQRLSMLVCPHAFNLIRKEYELFSGDAISCGGRRLQDQTIVQLKSSVSEKEYVVNVSMNKQRVILINYIHQCWTVQCEINHPESYNGIACSSFQTQYVKTKTKMISFAVKAVVKLNISKGIPRTDANKLGTETNQLETETNQVEASQDRLVVRKRTGPSNNR</sequence>
<dbReference type="OrthoDB" id="123348at2759"/>
<evidence type="ECO:0000313" key="2">
    <source>
        <dbReference type="EMBL" id="GMF21067.1"/>
    </source>
</evidence>
<dbReference type="AlphaFoldDB" id="A0A9W6TWS2"/>
<gene>
    <name evidence="2" type="ORF">Pfra01_000269800</name>
</gene>
<keyword evidence="3" id="KW-1185">Reference proteome</keyword>